<dbReference type="InterPro" id="IPR036236">
    <property type="entry name" value="Znf_C2H2_sf"/>
</dbReference>
<keyword evidence="2" id="KW-0677">Repeat</keyword>
<name>A0A8H7VKW3_9FUNG</name>
<sequence>MDTIDKPKLPSIQLMLQGIGAEEKTATTPNEHRVSSSGHKRHASDLMTNSVPYSTHPSSHAPRSLFPHPEMTASGLPGHMQKLSISNSTTPVAPIEPNLHQHHHHHELAPPPLRPTAQGYHFQSPTSMLLQQHRSPRNMHSRSFSDYSHPYPTPLYSSSPAAPMMRDGSTTNNTNNATTTATNTTSVNNTRARPQYLQTSGYHRRAISTNTLDLILQPTLQRPIDYHSNNNNQQQQPPQLYASSSTTTTTTSTNATPQSPIMSDGGDSESHHSDSSDKPRKEAGSNKYHCPYCDKGFSRPSSLRIHTYSHTGEKPFVCPEPGCSRKFSVQSNMRRHLRVHRLGRATKRSNTTTTTTSPSATAIASSGNNMDSTTMGTTMDRRVSTKPLAVKPASWDQPQEHYHLHHHHHQQQHLSAFNLPSLIHDEQ</sequence>
<dbReference type="Gene3D" id="3.30.160.60">
    <property type="entry name" value="Classic Zinc Finger"/>
    <property type="match status" value="2"/>
</dbReference>
<keyword evidence="1" id="KW-0479">Metal-binding</keyword>
<dbReference type="PANTHER" id="PTHR14003">
    <property type="entry name" value="TRANSCRIPTIONAL REPRESSOR PROTEIN YY"/>
    <property type="match status" value="1"/>
</dbReference>
<dbReference type="GO" id="GO:0008270">
    <property type="term" value="F:zinc ion binding"/>
    <property type="evidence" value="ECO:0007669"/>
    <property type="project" value="UniProtKB-KW"/>
</dbReference>
<dbReference type="GO" id="GO:0000981">
    <property type="term" value="F:DNA-binding transcription factor activity, RNA polymerase II-specific"/>
    <property type="evidence" value="ECO:0007669"/>
    <property type="project" value="TreeGrafter"/>
</dbReference>
<keyword evidence="3 5" id="KW-0863">Zinc-finger</keyword>
<dbReference type="PROSITE" id="PS00028">
    <property type="entry name" value="ZINC_FINGER_C2H2_1"/>
    <property type="match status" value="2"/>
</dbReference>
<dbReference type="FunFam" id="3.30.160.60:FF:000100">
    <property type="entry name" value="Zinc finger 45-like"/>
    <property type="match status" value="1"/>
</dbReference>
<dbReference type="EMBL" id="JAEPRB010000147">
    <property type="protein sequence ID" value="KAG2220238.1"/>
    <property type="molecule type" value="Genomic_DNA"/>
</dbReference>
<feature type="domain" description="C2H2-type" evidence="7">
    <location>
        <begin position="288"/>
        <end position="315"/>
    </location>
</feature>
<dbReference type="GO" id="GO:0005667">
    <property type="term" value="C:transcription regulator complex"/>
    <property type="evidence" value="ECO:0007669"/>
    <property type="project" value="TreeGrafter"/>
</dbReference>
<dbReference type="InterPro" id="IPR013087">
    <property type="entry name" value="Znf_C2H2_type"/>
</dbReference>
<feature type="compositionally biased region" description="Basic and acidic residues" evidence="6">
    <location>
        <begin position="268"/>
        <end position="284"/>
    </location>
</feature>
<dbReference type="GO" id="GO:0031519">
    <property type="term" value="C:PcG protein complex"/>
    <property type="evidence" value="ECO:0007669"/>
    <property type="project" value="TreeGrafter"/>
</dbReference>
<feature type="region of interest" description="Disordered" evidence="6">
    <location>
        <begin position="223"/>
        <end position="288"/>
    </location>
</feature>
<feature type="compositionally biased region" description="Low complexity" evidence="6">
    <location>
        <begin position="169"/>
        <end position="190"/>
    </location>
</feature>
<dbReference type="PANTHER" id="PTHR14003:SF19">
    <property type="entry name" value="YY2 TRANSCRIPTION FACTOR"/>
    <property type="match status" value="1"/>
</dbReference>
<evidence type="ECO:0000256" key="3">
    <source>
        <dbReference type="ARBA" id="ARBA00022771"/>
    </source>
</evidence>
<dbReference type="SMART" id="SM00355">
    <property type="entry name" value="ZnF_C2H2"/>
    <property type="match status" value="2"/>
</dbReference>
<dbReference type="OrthoDB" id="6077919at2759"/>
<dbReference type="PROSITE" id="PS50157">
    <property type="entry name" value="ZINC_FINGER_C2H2_2"/>
    <property type="match status" value="2"/>
</dbReference>
<dbReference type="SUPFAM" id="SSF57667">
    <property type="entry name" value="beta-beta-alpha zinc fingers"/>
    <property type="match status" value="1"/>
</dbReference>
<dbReference type="GO" id="GO:0000978">
    <property type="term" value="F:RNA polymerase II cis-regulatory region sequence-specific DNA binding"/>
    <property type="evidence" value="ECO:0007669"/>
    <property type="project" value="TreeGrafter"/>
</dbReference>
<feature type="region of interest" description="Disordered" evidence="6">
    <location>
        <begin position="22"/>
        <end position="69"/>
    </location>
</feature>
<evidence type="ECO:0000313" key="9">
    <source>
        <dbReference type="Proteomes" id="UP000646827"/>
    </source>
</evidence>
<dbReference type="AlphaFoldDB" id="A0A8H7VKW3"/>
<proteinExistence type="predicted"/>
<evidence type="ECO:0000313" key="8">
    <source>
        <dbReference type="EMBL" id="KAG2220238.1"/>
    </source>
</evidence>
<dbReference type="Pfam" id="PF00096">
    <property type="entry name" value="zf-C2H2"/>
    <property type="match status" value="2"/>
</dbReference>
<feature type="compositionally biased region" description="Low complexity" evidence="6">
    <location>
        <begin position="229"/>
        <end position="253"/>
    </location>
</feature>
<feature type="compositionally biased region" description="Low complexity" evidence="6">
    <location>
        <begin position="348"/>
        <end position="366"/>
    </location>
</feature>
<accession>A0A8H7VKW3</accession>
<feature type="region of interest" description="Disordered" evidence="6">
    <location>
        <begin position="347"/>
        <end position="377"/>
    </location>
</feature>
<evidence type="ECO:0000256" key="1">
    <source>
        <dbReference type="ARBA" id="ARBA00022723"/>
    </source>
</evidence>
<keyword evidence="9" id="KW-1185">Reference proteome</keyword>
<comment type="caution">
    <text evidence="8">The sequence shown here is derived from an EMBL/GenBank/DDBJ whole genome shotgun (WGS) entry which is preliminary data.</text>
</comment>
<keyword evidence="4" id="KW-0862">Zinc</keyword>
<organism evidence="8 9">
    <name type="scientific">Circinella minor</name>
    <dbReference type="NCBI Taxonomy" id="1195481"/>
    <lineage>
        <taxon>Eukaryota</taxon>
        <taxon>Fungi</taxon>
        <taxon>Fungi incertae sedis</taxon>
        <taxon>Mucoromycota</taxon>
        <taxon>Mucoromycotina</taxon>
        <taxon>Mucoromycetes</taxon>
        <taxon>Mucorales</taxon>
        <taxon>Lichtheimiaceae</taxon>
        <taxon>Circinella</taxon>
    </lineage>
</organism>
<evidence type="ECO:0000256" key="4">
    <source>
        <dbReference type="ARBA" id="ARBA00022833"/>
    </source>
</evidence>
<gene>
    <name evidence="8" type="ORF">INT45_008779</name>
</gene>
<evidence type="ECO:0000259" key="7">
    <source>
        <dbReference type="PROSITE" id="PS50157"/>
    </source>
</evidence>
<evidence type="ECO:0000256" key="6">
    <source>
        <dbReference type="SAM" id="MobiDB-lite"/>
    </source>
</evidence>
<protein>
    <recommendedName>
        <fullName evidence="7">C2H2-type domain-containing protein</fullName>
    </recommendedName>
</protein>
<evidence type="ECO:0000256" key="5">
    <source>
        <dbReference type="PROSITE-ProRule" id="PRU00042"/>
    </source>
</evidence>
<feature type="compositionally biased region" description="Basic and acidic residues" evidence="6">
    <location>
        <begin position="22"/>
        <end position="34"/>
    </location>
</feature>
<dbReference type="GO" id="GO:0000785">
    <property type="term" value="C:chromatin"/>
    <property type="evidence" value="ECO:0007669"/>
    <property type="project" value="TreeGrafter"/>
</dbReference>
<feature type="domain" description="C2H2-type" evidence="7">
    <location>
        <begin position="316"/>
        <end position="345"/>
    </location>
</feature>
<feature type="region of interest" description="Disordered" evidence="6">
    <location>
        <begin position="403"/>
        <end position="427"/>
    </location>
</feature>
<feature type="region of interest" description="Disordered" evidence="6">
    <location>
        <begin position="164"/>
        <end position="190"/>
    </location>
</feature>
<dbReference type="FunFam" id="3.30.160.60:FF:000065">
    <property type="entry name" value="B-cell CLL/lymphoma 6, member B"/>
    <property type="match status" value="1"/>
</dbReference>
<evidence type="ECO:0000256" key="2">
    <source>
        <dbReference type="ARBA" id="ARBA00022737"/>
    </source>
</evidence>
<feature type="compositionally biased region" description="Polar residues" evidence="6">
    <location>
        <begin position="367"/>
        <end position="377"/>
    </location>
</feature>
<feature type="compositionally biased region" description="Polar residues" evidence="6">
    <location>
        <begin position="46"/>
        <end position="58"/>
    </location>
</feature>
<reference evidence="8 9" key="1">
    <citation type="submission" date="2020-12" db="EMBL/GenBank/DDBJ databases">
        <title>Metabolic potential, ecology and presence of endohyphal bacteria is reflected in genomic diversity of Mucoromycotina.</title>
        <authorList>
            <person name="Muszewska A."/>
            <person name="Okrasinska A."/>
            <person name="Steczkiewicz K."/>
            <person name="Drgas O."/>
            <person name="Orlowska M."/>
            <person name="Perlinska-Lenart U."/>
            <person name="Aleksandrzak-Piekarczyk T."/>
            <person name="Szatraj K."/>
            <person name="Zielenkiewicz U."/>
            <person name="Pilsyk S."/>
            <person name="Malc E."/>
            <person name="Mieczkowski P."/>
            <person name="Kruszewska J.S."/>
            <person name="Biernat P."/>
            <person name="Pawlowska J."/>
        </authorList>
    </citation>
    <scope>NUCLEOTIDE SEQUENCE [LARGE SCALE GENOMIC DNA]</scope>
    <source>
        <strain evidence="8 9">CBS 142.35</strain>
    </source>
</reference>
<dbReference type="Proteomes" id="UP000646827">
    <property type="component" value="Unassembled WGS sequence"/>
</dbReference>